<sequence>MPLLSFADIKDGHYNLEMDPFLLVTEEKCFSLSRYRDDFQVNQYGEVRSIDKEKRESDSQKEQKEEKCIRLGKITLPVSSNQDNIKISWIKESNDQDHEFLAKIDEVRSGINRKLTTKITSSSSTTAIAKNQEPDGNKHDSKQEIESVHGSVGKEDNFLFSLSPEKSEDGKEVASEPYANGTDMMDYAPARESTPIHN</sequence>
<organism evidence="1 2">
    <name type="scientific">Cichorium intybus</name>
    <name type="common">Chicory</name>
    <dbReference type="NCBI Taxonomy" id="13427"/>
    <lineage>
        <taxon>Eukaryota</taxon>
        <taxon>Viridiplantae</taxon>
        <taxon>Streptophyta</taxon>
        <taxon>Embryophyta</taxon>
        <taxon>Tracheophyta</taxon>
        <taxon>Spermatophyta</taxon>
        <taxon>Magnoliopsida</taxon>
        <taxon>eudicotyledons</taxon>
        <taxon>Gunneridae</taxon>
        <taxon>Pentapetalae</taxon>
        <taxon>asterids</taxon>
        <taxon>campanulids</taxon>
        <taxon>Asterales</taxon>
        <taxon>Asteraceae</taxon>
        <taxon>Cichorioideae</taxon>
        <taxon>Cichorieae</taxon>
        <taxon>Cichoriinae</taxon>
        <taxon>Cichorium</taxon>
    </lineage>
</organism>
<accession>A0ACB9H4R7</accession>
<name>A0ACB9H4R7_CICIN</name>
<reference evidence="1 2" key="2">
    <citation type="journal article" date="2022" name="Mol. Ecol. Resour.">
        <title>The genomes of chicory, endive, great burdock and yacon provide insights into Asteraceae paleo-polyploidization history and plant inulin production.</title>
        <authorList>
            <person name="Fan W."/>
            <person name="Wang S."/>
            <person name="Wang H."/>
            <person name="Wang A."/>
            <person name="Jiang F."/>
            <person name="Liu H."/>
            <person name="Zhao H."/>
            <person name="Xu D."/>
            <person name="Zhang Y."/>
        </authorList>
    </citation>
    <scope>NUCLEOTIDE SEQUENCE [LARGE SCALE GENOMIC DNA]</scope>
    <source>
        <strain evidence="2">cv. Punajuju</strain>
        <tissue evidence="1">Leaves</tissue>
    </source>
</reference>
<evidence type="ECO:0000313" key="2">
    <source>
        <dbReference type="Proteomes" id="UP001055811"/>
    </source>
</evidence>
<gene>
    <name evidence="1" type="ORF">L2E82_03312</name>
</gene>
<protein>
    <submittedName>
        <fullName evidence="1">Uncharacterized protein</fullName>
    </submittedName>
</protein>
<comment type="caution">
    <text evidence="1">The sequence shown here is derived from an EMBL/GenBank/DDBJ whole genome shotgun (WGS) entry which is preliminary data.</text>
</comment>
<keyword evidence="2" id="KW-1185">Reference proteome</keyword>
<evidence type="ECO:0000313" key="1">
    <source>
        <dbReference type="EMBL" id="KAI3790345.1"/>
    </source>
</evidence>
<dbReference type="Proteomes" id="UP001055811">
    <property type="component" value="Linkage Group LG01"/>
</dbReference>
<proteinExistence type="predicted"/>
<dbReference type="EMBL" id="CM042009">
    <property type="protein sequence ID" value="KAI3790345.1"/>
    <property type="molecule type" value="Genomic_DNA"/>
</dbReference>
<reference evidence="2" key="1">
    <citation type="journal article" date="2022" name="Mol. Ecol. Resour.">
        <title>The genomes of chicory, endive, great burdock and yacon provide insights into Asteraceae palaeo-polyploidization history and plant inulin production.</title>
        <authorList>
            <person name="Fan W."/>
            <person name="Wang S."/>
            <person name="Wang H."/>
            <person name="Wang A."/>
            <person name="Jiang F."/>
            <person name="Liu H."/>
            <person name="Zhao H."/>
            <person name="Xu D."/>
            <person name="Zhang Y."/>
        </authorList>
    </citation>
    <scope>NUCLEOTIDE SEQUENCE [LARGE SCALE GENOMIC DNA]</scope>
    <source>
        <strain evidence="2">cv. Punajuju</strain>
    </source>
</reference>